<name>A0A0D7B108_9AGAR</name>
<dbReference type="EMBL" id="KN880715">
    <property type="protein sequence ID" value="KIY63181.1"/>
    <property type="molecule type" value="Genomic_DNA"/>
</dbReference>
<organism evidence="1 2">
    <name type="scientific">Cylindrobasidium torrendii FP15055 ss-10</name>
    <dbReference type="NCBI Taxonomy" id="1314674"/>
    <lineage>
        <taxon>Eukaryota</taxon>
        <taxon>Fungi</taxon>
        <taxon>Dikarya</taxon>
        <taxon>Basidiomycota</taxon>
        <taxon>Agaricomycotina</taxon>
        <taxon>Agaricomycetes</taxon>
        <taxon>Agaricomycetidae</taxon>
        <taxon>Agaricales</taxon>
        <taxon>Marasmiineae</taxon>
        <taxon>Physalacriaceae</taxon>
        <taxon>Cylindrobasidium</taxon>
    </lineage>
</organism>
<dbReference type="Proteomes" id="UP000054007">
    <property type="component" value="Unassembled WGS sequence"/>
</dbReference>
<evidence type="ECO:0000313" key="2">
    <source>
        <dbReference type="Proteomes" id="UP000054007"/>
    </source>
</evidence>
<keyword evidence="2" id="KW-1185">Reference proteome</keyword>
<proteinExistence type="predicted"/>
<dbReference type="AlphaFoldDB" id="A0A0D7B108"/>
<evidence type="ECO:0000313" key="1">
    <source>
        <dbReference type="EMBL" id="KIY63181.1"/>
    </source>
</evidence>
<accession>A0A0D7B108</accession>
<protein>
    <submittedName>
        <fullName evidence="1">Uncharacterized protein</fullName>
    </submittedName>
</protein>
<reference evidence="1 2" key="1">
    <citation type="journal article" date="2015" name="Fungal Genet. Biol.">
        <title>Evolution of novel wood decay mechanisms in Agaricales revealed by the genome sequences of Fistulina hepatica and Cylindrobasidium torrendii.</title>
        <authorList>
            <person name="Floudas D."/>
            <person name="Held B.W."/>
            <person name="Riley R."/>
            <person name="Nagy L.G."/>
            <person name="Koehler G."/>
            <person name="Ransdell A.S."/>
            <person name="Younus H."/>
            <person name="Chow J."/>
            <person name="Chiniquy J."/>
            <person name="Lipzen A."/>
            <person name="Tritt A."/>
            <person name="Sun H."/>
            <person name="Haridas S."/>
            <person name="LaButti K."/>
            <person name="Ohm R.A."/>
            <person name="Kues U."/>
            <person name="Blanchette R.A."/>
            <person name="Grigoriev I.V."/>
            <person name="Minto R.E."/>
            <person name="Hibbett D.S."/>
        </authorList>
    </citation>
    <scope>NUCLEOTIDE SEQUENCE [LARGE SCALE GENOMIC DNA]</scope>
    <source>
        <strain evidence="1 2">FP15055 ss-10</strain>
    </source>
</reference>
<sequence>MYFPAILAFQLSLGSNISYRIHIVLLHLHMKQKIHLAPTSLCFVARYTVLPLDGSLDFAHMSTTPSSCYPHLPLLSDYYGLHASIRESYSFSVVLVTCQVHKTCEKRPSKGPLNLSITALVYDSLGPQQRVCSKVQRLDYIPRSMSWAPYGDGRCVM</sequence>
<gene>
    <name evidence="1" type="ORF">CYLTODRAFT_146798</name>
</gene>